<evidence type="ECO:0000256" key="2">
    <source>
        <dbReference type="ARBA" id="ARBA00022490"/>
    </source>
</evidence>
<proteinExistence type="inferred from homology"/>
<dbReference type="EMBL" id="NXLV01000007">
    <property type="protein sequence ID" value="RDU70658.1"/>
    <property type="molecule type" value="Genomic_DNA"/>
</dbReference>
<dbReference type="PANTHER" id="PTHR32328">
    <property type="entry name" value="L-SERYL-TRNA(SEC) SELENIUM TRANSFERASE"/>
    <property type="match status" value="1"/>
</dbReference>
<dbReference type="GO" id="GO:0005737">
    <property type="term" value="C:cytoplasm"/>
    <property type="evidence" value="ECO:0007669"/>
    <property type="project" value="UniProtKB-SubCell"/>
</dbReference>
<dbReference type="Proteomes" id="UP000257045">
    <property type="component" value="Unassembled WGS sequence"/>
</dbReference>
<reference evidence="10 11" key="1">
    <citation type="submission" date="2018-04" db="EMBL/GenBank/DDBJ databases">
        <title>Novel Campyloabacter and Helicobacter Species and Strains.</title>
        <authorList>
            <person name="Mannion A.J."/>
            <person name="Shen Z."/>
            <person name="Fox J.G."/>
        </authorList>
    </citation>
    <scope>NUCLEOTIDE SEQUENCE [LARGE SCALE GENOMIC DNA]</scope>
    <source>
        <strain evidence="10 11">MIT 04-9366</strain>
    </source>
</reference>
<dbReference type="Pfam" id="PF03841">
    <property type="entry name" value="SelA"/>
    <property type="match status" value="1"/>
</dbReference>
<evidence type="ECO:0000313" key="10">
    <source>
        <dbReference type="EMBL" id="RDU70658.1"/>
    </source>
</evidence>
<comment type="cofactor">
    <cofactor evidence="1 8 9">
        <name>pyridoxal 5'-phosphate</name>
        <dbReference type="ChEBI" id="CHEBI:597326"/>
    </cofactor>
</comment>
<keyword evidence="2 8" id="KW-0963">Cytoplasm</keyword>
<evidence type="ECO:0000256" key="7">
    <source>
        <dbReference type="ARBA" id="ARBA00044507"/>
    </source>
</evidence>
<evidence type="ECO:0000256" key="3">
    <source>
        <dbReference type="ARBA" id="ARBA00022679"/>
    </source>
</evidence>
<dbReference type="EC" id="2.9.1.1" evidence="8"/>
<feature type="modified residue" description="N6-(pyridoxal phosphate)lysine" evidence="8 9">
    <location>
        <position position="284"/>
    </location>
</feature>
<dbReference type="InterPro" id="IPR015424">
    <property type="entry name" value="PyrdxlP-dep_Trfase"/>
</dbReference>
<dbReference type="GO" id="GO:0001514">
    <property type="term" value="P:selenocysteine incorporation"/>
    <property type="evidence" value="ECO:0007669"/>
    <property type="project" value="UniProtKB-UniRule"/>
</dbReference>
<dbReference type="HAMAP" id="MF_00423">
    <property type="entry name" value="SelA"/>
    <property type="match status" value="1"/>
</dbReference>
<dbReference type="GO" id="GO:0004125">
    <property type="term" value="F:L-seryl-tRNA(Sec) selenium transferase activity"/>
    <property type="evidence" value="ECO:0007669"/>
    <property type="project" value="UniProtKB-UniRule"/>
</dbReference>
<dbReference type="InterPro" id="IPR015421">
    <property type="entry name" value="PyrdxlP-dep_Trfase_major"/>
</dbReference>
<comment type="subcellular location">
    <subcellularLocation>
        <location evidence="8">Cytoplasm</location>
    </subcellularLocation>
</comment>
<keyword evidence="3 8" id="KW-0808">Transferase</keyword>
<dbReference type="UniPathway" id="UPA00906">
    <property type="reaction ID" value="UER00896"/>
</dbReference>
<dbReference type="InterPro" id="IPR004534">
    <property type="entry name" value="SelA_trans"/>
</dbReference>
<keyword evidence="4 8" id="KW-0663">Pyridoxal phosphate</keyword>
<evidence type="ECO:0000256" key="6">
    <source>
        <dbReference type="ARBA" id="ARBA00023266"/>
    </source>
</evidence>
<keyword evidence="5 8" id="KW-0648">Protein biosynthesis</keyword>
<comment type="pathway">
    <text evidence="8">Aminoacyl-tRNA biosynthesis; selenocysteinyl-tRNA(Sec) biosynthesis; selenocysteinyl-tRNA(Sec) from L-seryl-tRNA(Sec) (bacterial route): step 1/1.</text>
</comment>
<dbReference type="Gene3D" id="3.90.1150.180">
    <property type="match status" value="1"/>
</dbReference>
<keyword evidence="6 8" id="KW-0711">Selenium</keyword>
<name>A0A3D8IZG3_9HELI</name>
<dbReference type="OrthoDB" id="9787096at2"/>
<organism evidence="10 11">
    <name type="scientific">Helicobacter brantae</name>
    <dbReference type="NCBI Taxonomy" id="375927"/>
    <lineage>
        <taxon>Bacteria</taxon>
        <taxon>Pseudomonadati</taxon>
        <taxon>Campylobacterota</taxon>
        <taxon>Epsilonproteobacteria</taxon>
        <taxon>Campylobacterales</taxon>
        <taxon>Helicobacteraceae</taxon>
        <taxon>Helicobacter</taxon>
    </lineage>
</organism>
<comment type="similarity">
    <text evidence="7 8">Belongs to the SelA family.</text>
</comment>
<sequence>MKELLQTLPKVDDLLKDSKFASLKSKILKPLIQEVLQSLRDQILSRSLTHLSLEEIKNQILSLYAKRTQSTILPLVNATGVVLQTNLGRSLFSKEILDEVFPLLLHYNNLEYNIKEGKRGERYTHIKHLLCTLLGCEDAIVVNNNASAVLLVLSTFGKDKEVIISRGELVEIGGAFRIPEVMKLSGSKLVEVGTTNKTHLQDYEEAISEETSMIMKAHQSNFKQIGFTSSVEFSALSTLAKKKGVIDYYDLGSGYMQGLCTKEEPSILDLCKDNPSLLSFSGDKLFGGPQAGVIVGRADLIAKLKKNHLLRALRVDKFTTLALEATLRAYLNEELEKIPTLSMLNLSLEVLESKAKALHSLLSPLPSLSSQIIELNSLAGGGSLPQTPFASYGIALTHPTLKASELERGLRERAIICRIAQERVCLDVRCIQESEYPQIYNALQEIIGESNAK</sequence>
<evidence type="ECO:0000256" key="8">
    <source>
        <dbReference type="HAMAP-Rule" id="MF_00423"/>
    </source>
</evidence>
<dbReference type="Gene3D" id="3.40.640.10">
    <property type="entry name" value="Type I PLP-dependent aspartate aminotransferase-like (Major domain)"/>
    <property type="match status" value="1"/>
</dbReference>
<dbReference type="SUPFAM" id="SSF53383">
    <property type="entry name" value="PLP-dependent transferases"/>
    <property type="match status" value="1"/>
</dbReference>
<protein>
    <recommendedName>
        <fullName evidence="8">L-seryl-tRNA(Sec) selenium transferase</fullName>
        <ecNumber evidence="8">2.9.1.1</ecNumber>
    </recommendedName>
    <alternativeName>
        <fullName evidence="8">Selenocysteine synthase</fullName>
        <shortName evidence="8">Sec synthase</shortName>
    </alternativeName>
    <alternativeName>
        <fullName evidence="8">Selenocysteinyl-tRNA(Sec) synthase</fullName>
    </alternativeName>
</protein>
<dbReference type="PANTHER" id="PTHR32328:SF0">
    <property type="entry name" value="L-SERYL-TRNA(SEC) SELENIUM TRANSFERASE"/>
    <property type="match status" value="1"/>
</dbReference>
<dbReference type="GO" id="GO:0001717">
    <property type="term" value="P:conversion of seryl-tRNAsec to selenocys-tRNAsec"/>
    <property type="evidence" value="ECO:0007669"/>
    <property type="project" value="UniProtKB-UniRule"/>
</dbReference>
<evidence type="ECO:0000256" key="4">
    <source>
        <dbReference type="ARBA" id="ARBA00022898"/>
    </source>
</evidence>
<comment type="function">
    <text evidence="8">Converts seryl-tRNA(Sec) to selenocysteinyl-tRNA(Sec) required for selenoprotein biosynthesis.</text>
</comment>
<comment type="catalytic activity">
    <reaction evidence="8">
        <text>L-seryl-tRNA(Sec) + selenophosphate + H(+) = L-selenocysteinyl-tRNA(Sec) + phosphate</text>
        <dbReference type="Rhea" id="RHEA:22728"/>
        <dbReference type="Rhea" id="RHEA-COMP:9742"/>
        <dbReference type="Rhea" id="RHEA-COMP:9743"/>
        <dbReference type="ChEBI" id="CHEBI:15378"/>
        <dbReference type="ChEBI" id="CHEBI:16144"/>
        <dbReference type="ChEBI" id="CHEBI:43474"/>
        <dbReference type="ChEBI" id="CHEBI:78533"/>
        <dbReference type="ChEBI" id="CHEBI:78573"/>
        <dbReference type="EC" id="2.9.1.1"/>
    </reaction>
</comment>
<evidence type="ECO:0000256" key="1">
    <source>
        <dbReference type="ARBA" id="ARBA00001933"/>
    </source>
</evidence>
<evidence type="ECO:0000256" key="5">
    <source>
        <dbReference type="ARBA" id="ARBA00022917"/>
    </source>
</evidence>
<evidence type="ECO:0000256" key="9">
    <source>
        <dbReference type="PIRSR" id="PIRSR618319-50"/>
    </source>
</evidence>
<dbReference type="InterPro" id="IPR018319">
    <property type="entry name" value="SelA-like"/>
</dbReference>
<dbReference type="NCBIfam" id="TIGR00474">
    <property type="entry name" value="selA"/>
    <property type="match status" value="1"/>
</dbReference>
<accession>A0A3D8IZG3</accession>
<gene>
    <name evidence="8" type="primary">selA</name>
    <name evidence="10" type="ORF">CQA58_04780</name>
</gene>
<keyword evidence="11" id="KW-1185">Reference proteome</keyword>
<dbReference type="RefSeq" id="WP_115569586.1">
    <property type="nucleotide sequence ID" value="NZ_NXLV01000007.1"/>
</dbReference>
<evidence type="ECO:0000313" key="11">
    <source>
        <dbReference type="Proteomes" id="UP000257045"/>
    </source>
</evidence>
<comment type="caution">
    <text evidence="10">The sequence shown here is derived from an EMBL/GenBank/DDBJ whole genome shotgun (WGS) entry which is preliminary data.</text>
</comment>
<dbReference type="AlphaFoldDB" id="A0A3D8IZG3"/>